<protein>
    <submittedName>
        <fullName evidence="1">Uncharacterized protein</fullName>
    </submittedName>
</protein>
<evidence type="ECO:0000313" key="1">
    <source>
        <dbReference type="EMBL" id="KAF4610322.1"/>
    </source>
</evidence>
<dbReference type="Proteomes" id="UP000521872">
    <property type="component" value="Unassembled WGS sequence"/>
</dbReference>
<keyword evidence="2" id="KW-1185">Reference proteome</keyword>
<comment type="caution">
    <text evidence="1">The sequence shown here is derived from an EMBL/GenBank/DDBJ whole genome shotgun (WGS) entry which is preliminary data.</text>
</comment>
<organism evidence="1 2">
    <name type="scientific">Agrocybe pediades</name>
    <dbReference type="NCBI Taxonomy" id="84607"/>
    <lineage>
        <taxon>Eukaryota</taxon>
        <taxon>Fungi</taxon>
        <taxon>Dikarya</taxon>
        <taxon>Basidiomycota</taxon>
        <taxon>Agaricomycotina</taxon>
        <taxon>Agaricomycetes</taxon>
        <taxon>Agaricomycetidae</taxon>
        <taxon>Agaricales</taxon>
        <taxon>Agaricineae</taxon>
        <taxon>Strophariaceae</taxon>
        <taxon>Agrocybe</taxon>
    </lineage>
</organism>
<gene>
    <name evidence="1" type="ORF">D9613_010282</name>
</gene>
<evidence type="ECO:0000313" key="2">
    <source>
        <dbReference type="Proteomes" id="UP000521872"/>
    </source>
</evidence>
<reference evidence="1 2" key="1">
    <citation type="submission" date="2019-12" db="EMBL/GenBank/DDBJ databases">
        <authorList>
            <person name="Floudas D."/>
            <person name="Bentzer J."/>
            <person name="Ahren D."/>
            <person name="Johansson T."/>
            <person name="Persson P."/>
            <person name="Tunlid A."/>
        </authorList>
    </citation>
    <scope>NUCLEOTIDE SEQUENCE [LARGE SCALE GENOMIC DNA]</scope>
    <source>
        <strain evidence="1 2">CBS 102.39</strain>
    </source>
</reference>
<proteinExistence type="predicted"/>
<dbReference type="AlphaFoldDB" id="A0A8H4QFX8"/>
<name>A0A8H4QFX8_9AGAR</name>
<accession>A0A8H4QFX8</accession>
<sequence length="349" mass="40786">MPSVQREHPFALSQKSIRLNRDTFIFRPSDDAVLLAGLCQRVTKASPRQMKRWLEYLFPRMRDMFSLEPVAVHRVNLFSYCLTHSNVMVSWKQETPLSEGYYALCPTKGTLYPHHYRGAWPVDSYTDKEEKIRRRPEIYEDDFLEKVHSRNEFKIDEQTNFKILALQRDETRCLITNTTGAAQDVSWIVPPAFMRQRDYYQSEGYKTYKDVRMLSNCITMRKELVTPFLENAFGIDVDDDFRVVIFGNVDETTRNLLEDAQYADGLRQACASGREDAPKRCFLLAHFRWCLCSHFLGGDIKEEYGDLNKILAVMEQGEKAADDAQFWDTIPGREYRAFQEIFSNDDPPD</sequence>
<dbReference type="EMBL" id="JAACJL010000059">
    <property type="protein sequence ID" value="KAF4610322.1"/>
    <property type="molecule type" value="Genomic_DNA"/>
</dbReference>